<dbReference type="PROSITE" id="PS00356">
    <property type="entry name" value="HTH_LACI_1"/>
    <property type="match status" value="1"/>
</dbReference>
<evidence type="ECO:0000313" key="7">
    <source>
        <dbReference type="Proteomes" id="UP000031338"/>
    </source>
</evidence>
<evidence type="ECO:0000313" key="6">
    <source>
        <dbReference type="EMBL" id="KHS45018.1"/>
    </source>
</evidence>
<dbReference type="Gene3D" id="1.10.260.40">
    <property type="entry name" value="lambda repressor-like DNA-binding domains"/>
    <property type="match status" value="1"/>
</dbReference>
<feature type="region of interest" description="Disordered" evidence="4">
    <location>
        <begin position="1"/>
        <end position="20"/>
    </location>
</feature>
<dbReference type="PATRIC" id="fig|48936.3.peg.2958"/>
<evidence type="ECO:0000256" key="4">
    <source>
        <dbReference type="SAM" id="MobiDB-lite"/>
    </source>
</evidence>
<keyword evidence="7" id="KW-1185">Reference proteome</keyword>
<evidence type="ECO:0000256" key="1">
    <source>
        <dbReference type="ARBA" id="ARBA00023015"/>
    </source>
</evidence>
<comment type="caution">
    <text evidence="6">The sequence shown here is derived from an EMBL/GenBank/DDBJ whole genome shotgun (WGS) entry which is preliminary data.</text>
</comment>
<gene>
    <name evidence="6" type="ORF">NJ75_02944</name>
</gene>
<feature type="domain" description="HTH lacI-type" evidence="5">
    <location>
        <begin position="22"/>
        <end position="76"/>
    </location>
</feature>
<protein>
    <submittedName>
        <fullName evidence="6">LacI-family transcriptional regulator</fullName>
    </submittedName>
</protein>
<evidence type="ECO:0000259" key="5">
    <source>
        <dbReference type="PROSITE" id="PS50932"/>
    </source>
</evidence>
<evidence type="ECO:0000256" key="3">
    <source>
        <dbReference type="ARBA" id="ARBA00023163"/>
    </source>
</evidence>
<dbReference type="InterPro" id="IPR010982">
    <property type="entry name" value="Lambda_DNA-bd_dom_sf"/>
</dbReference>
<dbReference type="Pfam" id="PF13377">
    <property type="entry name" value="Peripla_BP_3"/>
    <property type="match status" value="1"/>
</dbReference>
<keyword evidence="1" id="KW-0805">Transcription regulation</keyword>
<keyword evidence="3" id="KW-0804">Transcription</keyword>
<dbReference type="CDD" id="cd01392">
    <property type="entry name" value="HTH_LacI"/>
    <property type="match status" value="1"/>
</dbReference>
<dbReference type="Pfam" id="PF00356">
    <property type="entry name" value="LacI"/>
    <property type="match status" value="1"/>
</dbReference>
<name>A0A0B8ZPI7_9SPHN</name>
<dbReference type="RefSeq" id="WP_082013400.1">
    <property type="nucleotide sequence ID" value="NZ_JRVC01000014.1"/>
</dbReference>
<evidence type="ECO:0000256" key="2">
    <source>
        <dbReference type="ARBA" id="ARBA00023125"/>
    </source>
</evidence>
<dbReference type="SUPFAM" id="SSF53822">
    <property type="entry name" value="Periplasmic binding protein-like I"/>
    <property type="match status" value="1"/>
</dbReference>
<proteinExistence type="predicted"/>
<organism evidence="6 7">
    <name type="scientific">Novosphingobium subterraneum</name>
    <dbReference type="NCBI Taxonomy" id="48936"/>
    <lineage>
        <taxon>Bacteria</taxon>
        <taxon>Pseudomonadati</taxon>
        <taxon>Pseudomonadota</taxon>
        <taxon>Alphaproteobacteria</taxon>
        <taxon>Sphingomonadales</taxon>
        <taxon>Sphingomonadaceae</taxon>
        <taxon>Novosphingobium</taxon>
    </lineage>
</organism>
<dbReference type="EMBL" id="JRVC01000014">
    <property type="protein sequence ID" value="KHS45018.1"/>
    <property type="molecule type" value="Genomic_DNA"/>
</dbReference>
<dbReference type="CDD" id="cd01545">
    <property type="entry name" value="PBP1_SalR"/>
    <property type="match status" value="1"/>
</dbReference>
<dbReference type="SMART" id="SM00354">
    <property type="entry name" value="HTH_LACI"/>
    <property type="match status" value="1"/>
</dbReference>
<sequence length="360" mass="37988">MKQGRGRGQDQSGDSERQQRGATVIDVAARAGVSAMTVSRVINGQGRVKAETREAVERAIAELAYVPNVAARSLVRSTELRIGVVYSNPSATFMSDFLTGVYEEASARGARLILVKGEGGQPPSEESLRELVRSGVLGVLVTPPLGESPRVLRILGEAGLPIAAVGAYGTTGVIRVRIDDRKAACEITRLLIGLGHRRIGFVLGNPDQSASAERMAGFHDAVREVEGVETMVVAGDYRYESGLVAGEQLLGSDNPPTAIFASNDEMAAAVVSVAHRRQLHVPDELTVVGFDDTTAAVMLWPPLTTVHQPVHRLAKEALGLLVRKIASGADGAAEGRDVILDHEIVVRQSSAPPSGGSARG</sequence>
<dbReference type="GO" id="GO:0003700">
    <property type="term" value="F:DNA-binding transcription factor activity"/>
    <property type="evidence" value="ECO:0007669"/>
    <property type="project" value="TreeGrafter"/>
</dbReference>
<accession>A0A0B8ZPI7</accession>
<dbReference type="AlphaFoldDB" id="A0A0B8ZPI7"/>
<dbReference type="Gene3D" id="3.40.50.2300">
    <property type="match status" value="2"/>
</dbReference>
<dbReference type="Proteomes" id="UP000031338">
    <property type="component" value="Unassembled WGS sequence"/>
</dbReference>
<dbReference type="PROSITE" id="PS50932">
    <property type="entry name" value="HTH_LACI_2"/>
    <property type="match status" value="1"/>
</dbReference>
<dbReference type="SUPFAM" id="SSF47413">
    <property type="entry name" value="lambda repressor-like DNA-binding domains"/>
    <property type="match status" value="1"/>
</dbReference>
<dbReference type="InterPro" id="IPR046335">
    <property type="entry name" value="LacI/GalR-like_sensor"/>
</dbReference>
<reference evidence="6 7" key="1">
    <citation type="submission" date="2014-10" db="EMBL/GenBank/DDBJ databases">
        <title>Draft genome sequence of Novosphingobium subterraneum DSM 12447.</title>
        <authorList>
            <person name="Gan H.M."/>
            <person name="Gan H.Y."/>
            <person name="Savka M.A."/>
        </authorList>
    </citation>
    <scope>NUCLEOTIDE SEQUENCE [LARGE SCALE GENOMIC DNA]</scope>
    <source>
        <strain evidence="6 7">DSM 12447</strain>
    </source>
</reference>
<dbReference type="InterPro" id="IPR028082">
    <property type="entry name" value="Peripla_BP_I"/>
</dbReference>
<dbReference type="GO" id="GO:0000976">
    <property type="term" value="F:transcription cis-regulatory region binding"/>
    <property type="evidence" value="ECO:0007669"/>
    <property type="project" value="TreeGrafter"/>
</dbReference>
<keyword evidence="2" id="KW-0238">DNA-binding</keyword>
<dbReference type="STRING" id="48936.NJ75_02944"/>
<dbReference type="InterPro" id="IPR000843">
    <property type="entry name" value="HTH_LacI"/>
</dbReference>
<dbReference type="PANTHER" id="PTHR30146">
    <property type="entry name" value="LACI-RELATED TRANSCRIPTIONAL REPRESSOR"/>
    <property type="match status" value="1"/>
</dbReference>
<dbReference type="PANTHER" id="PTHR30146:SF153">
    <property type="entry name" value="LACTOSE OPERON REPRESSOR"/>
    <property type="match status" value="1"/>
</dbReference>